<proteinExistence type="predicted"/>
<organism evidence="6">
    <name type="scientific">Mizugakiibacter sediminis</name>
    <dbReference type="NCBI Taxonomy" id="1475481"/>
    <lineage>
        <taxon>Bacteria</taxon>
        <taxon>Pseudomonadati</taxon>
        <taxon>Pseudomonadota</taxon>
        <taxon>Gammaproteobacteria</taxon>
        <taxon>Lysobacterales</taxon>
        <taxon>Rhodanobacteraceae</taxon>
        <taxon>Mizugakiibacter</taxon>
    </lineage>
</organism>
<comment type="cofactor">
    <cofactor evidence="1">
        <name>Ca(2+)</name>
        <dbReference type="ChEBI" id="CHEBI:29108"/>
    </cofactor>
</comment>
<dbReference type="GO" id="GO:0046872">
    <property type="term" value="F:metal ion binding"/>
    <property type="evidence" value="ECO:0007669"/>
    <property type="project" value="UniProtKB-KW"/>
</dbReference>
<dbReference type="SUPFAM" id="SSF49344">
    <property type="entry name" value="CBD9-like"/>
    <property type="match status" value="1"/>
</dbReference>
<dbReference type="Pfam" id="PF09985">
    <property type="entry name" value="Glucodextran_C"/>
    <property type="match status" value="1"/>
</dbReference>
<feature type="signal peptide" evidence="4">
    <location>
        <begin position="1"/>
        <end position="32"/>
    </location>
</feature>
<feature type="chain" id="PRO_5005515018" evidence="4">
    <location>
        <begin position="33"/>
        <end position="880"/>
    </location>
</feature>
<dbReference type="Gene3D" id="3.20.20.80">
    <property type="entry name" value="Glycosidases"/>
    <property type="match status" value="1"/>
</dbReference>
<dbReference type="EMBL" id="DF970162">
    <property type="protein sequence ID" value="GAP65579.1"/>
    <property type="molecule type" value="Genomic_DNA"/>
</dbReference>
<dbReference type="InterPro" id="IPR017853">
    <property type="entry name" value="GH"/>
</dbReference>
<dbReference type="SMART" id="SM00642">
    <property type="entry name" value="Aamy"/>
    <property type="match status" value="1"/>
</dbReference>
<dbReference type="Pfam" id="PF00128">
    <property type="entry name" value="Alpha-amylase"/>
    <property type="match status" value="1"/>
</dbReference>
<reference evidence="6" key="1">
    <citation type="submission" date="2015-08" db="EMBL/GenBank/DDBJ databases">
        <title>Complete DNA Sequence of Pseudomonas syringae pv. actinidiae, the Causal Agent of Kiwifruit Canker Disease.</title>
        <authorList>
            <person name="Rikkerink E.H.A."/>
            <person name="Fineran P.C."/>
        </authorList>
    </citation>
    <scope>NUCLEOTIDE SEQUENCE</scope>
    <source>
        <strain evidence="6">SkMP5</strain>
    </source>
</reference>
<evidence type="ECO:0000259" key="5">
    <source>
        <dbReference type="SMART" id="SM00642"/>
    </source>
</evidence>
<evidence type="ECO:0000256" key="4">
    <source>
        <dbReference type="SAM" id="SignalP"/>
    </source>
</evidence>
<keyword evidence="7" id="KW-1185">Reference proteome</keyword>
<dbReference type="RefSeq" id="WP_062535459.1">
    <property type="nucleotide sequence ID" value="NZ_DF970162.1"/>
</dbReference>
<sequence length="880" mass="95286">MQAVAARARRASFLLAAAALLGAPGWPASARAACALAAAPVPPAAVPSPDWRAQVIYEAMIDRFDDGDRSNDDQHRGEYDPADPRKFSGGDLCGLARRLGYIQGLGVTALWITPPVANQWWDGSIDYGGYHGYWAENFKQVDPHFGTLDDYRRLADGLHARGMYLVQDIVVNHVGNFFGYRGGWDARDPARHFAMNPDSRPHPRPTQWPFSLDDARVPAERRAAIYHWTPDITDFRDPRQQHDYQLAGLDDLDTENPLVRRALRDSYDYWIRAVGVDAFRIDTAFYVPPAFFRDFLDSDDAAAPGVRRVAAASGRRGFFAFGEGFGIDRAYDDAQERRIDAYLRDAHGDLLPGMLNFPLYGSTLAVFAQGRPTAELGWRIASMMRRYARPHLMPSFVDNHDVDRFLAVGDARGLEQALLAIMTLPGIPVIWQGTEQGFREQRAAMFAGGWGAGGRDHFDAEAPLYRYLQRAIALRRSHAVLWRGDPTVLYASAAGPGGLAWRMDDGAARALVAFNTADAPALLDHLDTGLPPGTRLAGAFAIDGAPQDLVVGADGRVDLVLPARSGRVWLRARGVAAAPASASALSIDPLPAAPLRGDLVLRGRARGVAHFVLVVDGDLAHATPVTPGADGRWQATLSTADMIDPAAEHRVVAWAEDARAASAPQRFRVERRWTTLAEIDDPAGDDRGPRGRYAYPDEASWRGLHPADLRHVAVRGSGGALQVEVRLRDLIDAWNAPNGFDHVALTLCVELPRRAGGAAVLPLQHATLPGGMRWHYRVRASGWGVAGFGSDGASPTDEGAPLRPAPQLRADLGARTLTLTIPAAALGHPATLSGARFYLAAWDYDGGFRPLTPAPGAGTFGGGGADDPRVMDDTAVITLP</sequence>
<dbReference type="Proteomes" id="UP000253740">
    <property type="component" value="Unassembled WGS sequence"/>
</dbReference>
<protein>
    <submittedName>
        <fullName evidence="6">Alpha amylase, catalytic region</fullName>
    </submittedName>
</protein>
<accession>A0A0K8QL37</accession>
<dbReference type="PANTHER" id="PTHR10357:SF215">
    <property type="entry name" value="ALPHA-AMYLASE 1"/>
    <property type="match status" value="1"/>
</dbReference>
<evidence type="ECO:0000256" key="2">
    <source>
        <dbReference type="ARBA" id="ARBA00022723"/>
    </source>
</evidence>
<keyword evidence="2" id="KW-0479">Metal-binding</keyword>
<dbReference type="InterPro" id="IPR006047">
    <property type="entry name" value="GH13_cat_dom"/>
</dbReference>
<dbReference type="InterPro" id="IPR019248">
    <property type="entry name" value="Glucodextran_C"/>
</dbReference>
<dbReference type="Gene3D" id="2.60.40.1190">
    <property type="match status" value="1"/>
</dbReference>
<evidence type="ECO:0000313" key="7">
    <source>
        <dbReference type="Proteomes" id="UP000253740"/>
    </source>
</evidence>
<dbReference type="PANTHER" id="PTHR10357">
    <property type="entry name" value="ALPHA-AMYLASE FAMILY MEMBER"/>
    <property type="match status" value="1"/>
</dbReference>
<feature type="domain" description="Glycosyl hydrolase family 13 catalytic" evidence="5">
    <location>
        <begin position="58"/>
        <end position="475"/>
    </location>
</feature>
<evidence type="ECO:0000256" key="1">
    <source>
        <dbReference type="ARBA" id="ARBA00001913"/>
    </source>
</evidence>
<dbReference type="GO" id="GO:0005975">
    <property type="term" value="P:carbohydrate metabolic process"/>
    <property type="evidence" value="ECO:0007669"/>
    <property type="project" value="InterPro"/>
</dbReference>
<keyword evidence="3 4" id="KW-0732">Signal</keyword>
<name>A0A0K8QL37_9GAMM</name>
<dbReference type="OrthoDB" id="9805159at2"/>
<dbReference type="STRING" id="1475481.GCA_000953855_00881"/>
<dbReference type="SUPFAM" id="SSF51445">
    <property type="entry name" value="(Trans)glycosidases"/>
    <property type="match status" value="1"/>
</dbReference>
<gene>
    <name evidence="6" type="ORF">MBSD_n0869</name>
</gene>
<evidence type="ECO:0000313" key="6">
    <source>
        <dbReference type="EMBL" id="GAP65579.1"/>
    </source>
</evidence>
<dbReference type="AlphaFoldDB" id="A0A0K8QL37"/>
<evidence type="ECO:0000256" key="3">
    <source>
        <dbReference type="ARBA" id="ARBA00022729"/>
    </source>
</evidence>